<dbReference type="GO" id="GO:0008703">
    <property type="term" value="F:5-amino-6-(5-phosphoribosylamino)uracil reductase activity"/>
    <property type="evidence" value="ECO:0007669"/>
    <property type="project" value="UniProtKB-EC"/>
</dbReference>
<evidence type="ECO:0000259" key="13">
    <source>
        <dbReference type="PROSITE" id="PS51747"/>
    </source>
</evidence>
<keyword evidence="15" id="KW-1185">Reference proteome</keyword>
<evidence type="ECO:0000256" key="10">
    <source>
        <dbReference type="ARBA" id="ARBA00023002"/>
    </source>
</evidence>
<dbReference type="EC" id="3.5.4.26" evidence="12"/>
<keyword evidence="8 12" id="KW-0862">Zinc</keyword>
<evidence type="ECO:0000256" key="1">
    <source>
        <dbReference type="ARBA" id="ARBA00002151"/>
    </source>
</evidence>
<keyword evidence="6 12" id="KW-0686">Riboflavin biosynthesis</keyword>
<comment type="pathway">
    <text evidence="2 12">Cofactor biosynthesis; riboflavin biosynthesis; 5-amino-6-(D-ribitylamino)uracil from GTP: step 2/4.</text>
</comment>
<gene>
    <name evidence="14" type="primary">ribD</name>
    <name evidence="14" type="ORF">ACFODZ_05685</name>
</gene>
<evidence type="ECO:0000313" key="15">
    <source>
        <dbReference type="Proteomes" id="UP001595533"/>
    </source>
</evidence>
<dbReference type="SUPFAM" id="SSF53927">
    <property type="entry name" value="Cytidine deaminase-like"/>
    <property type="match status" value="1"/>
</dbReference>
<evidence type="ECO:0000256" key="12">
    <source>
        <dbReference type="PIRNR" id="PIRNR006769"/>
    </source>
</evidence>
<dbReference type="CDD" id="cd01284">
    <property type="entry name" value="Riboflavin_deaminase-reductase"/>
    <property type="match status" value="1"/>
</dbReference>
<dbReference type="InterPro" id="IPR002734">
    <property type="entry name" value="RibDG_C"/>
</dbReference>
<dbReference type="GO" id="GO:0008835">
    <property type="term" value="F:diaminohydroxyphosphoribosylaminopyrimidine deaminase activity"/>
    <property type="evidence" value="ECO:0007669"/>
    <property type="project" value="UniProtKB-EC"/>
</dbReference>
<dbReference type="InterPro" id="IPR050765">
    <property type="entry name" value="Riboflavin_Biosynth_HTPR"/>
</dbReference>
<evidence type="ECO:0000256" key="6">
    <source>
        <dbReference type="ARBA" id="ARBA00022619"/>
    </source>
</evidence>
<comment type="pathway">
    <text evidence="3 12">Cofactor biosynthesis; riboflavin biosynthesis; 5-amino-6-(D-ribitylamino)uracil from GTP: step 3/4.</text>
</comment>
<evidence type="ECO:0000256" key="11">
    <source>
        <dbReference type="ARBA" id="ARBA00023268"/>
    </source>
</evidence>
<dbReference type="Proteomes" id="UP001595533">
    <property type="component" value="Unassembled WGS sequence"/>
</dbReference>
<dbReference type="Gene3D" id="3.40.430.10">
    <property type="entry name" value="Dihydrofolate Reductase, subunit A"/>
    <property type="match status" value="1"/>
</dbReference>
<feature type="domain" description="CMP/dCMP-type deaminase" evidence="13">
    <location>
        <begin position="5"/>
        <end position="127"/>
    </location>
</feature>
<protein>
    <recommendedName>
        <fullName evidence="12">Riboflavin biosynthesis protein RibD</fullName>
    </recommendedName>
    <domain>
        <recommendedName>
            <fullName evidence="12">Diaminohydroxyphosphoribosylaminopyrimidine deaminase</fullName>
            <shortName evidence="12">DRAP deaminase</shortName>
            <ecNumber evidence="12">3.5.4.26</ecNumber>
        </recommendedName>
        <alternativeName>
            <fullName evidence="12">Riboflavin-specific deaminase</fullName>
        </alternativeName>
    </domain>
    <domain>
        <recommendedName>
            <fullName evidence="12">5-amino-6-(5-phosphoribosylamino)uracil reductase</fullName>
            <ecNumber evidence="12">1.1.1.193</ecNumber>
        </recommendedName>
        <alternativeName>
            <fullName evidence="12">HTP reductase</fullName>
        </alternativeName>
    </domain>
</protein>
<dbReference type="SUPFAM" id="SSF53597">
    <property type="entry name" value="Dihydrofolate reductase-like"/>
    <property type="match status" value="1"/>
</dbReference>
<sequence>MKHKSRHKKYLKKALRLAAKGMFTTGANPRVGCLLVKNGQVIAEAYHQRVGEPHAEALALQQAGSKAAGATAYVTLEPCSHQGRNPPCADALIHAGIKRVVVCNDDPNPLVAGQGYDKLRNAGISVISGLLAERGDELNRGFFHRMHTCLPWVRCKLAQSIDGRTAMASGESFWITGKPARSHVQYWRGRSGAIITGIETVLADDCQLTVRPDQLPQKYRKLGHDFAQQQPLRVVIDSELRIPPAARVFEHAATVLVVTASENRQKSQQLEALGAQVKVLPDQQGAVDLGAVIRYLGTIEINEVLVESGPTLAGAMLQQQLLDELLIFTAPVIMGSAARPLFKIDIEEMAKRLHIKPIQFKALGNDWLIRALVKQ</sequence>
<accession>A0ABV7JA07</accession>
<evidence type="ECO:0000256" key="5">
    <source>
        <dbReference type="ARBA" id="ARBA00007417"/>
    </source>
</evidence>
<dbReference type="PROSITE" id="PS00903">
    <property type="entry name" value="CYT_DCMP_DEAMINASES_1"/>
    <property type="match status" value="1"/>
</dbReference>
<evidence type="ECO:0000256" key="8">
    <source>
        <dbReference type="ARBA" id="ARBA00022833"/>
    </source>
</evidence>
<dbReference type="NCBIfam" id="TIGR00227">
    <property type="entry name" value="ribD_Cterm"/>
    <property type="match status" value="1"/>
</dbReference>
<dbReference type="PROSITE" id="PS51747">
    <property type="entry name" value="CYT_DCMP_DEAMINASES_2"/>
    <property type="match status" value="1"/>
</dbReference>
<evidence type="ECO:0000256" key="3">
    <source>
        <dbReference type="ARBA" id="ARBA00004910"/>
    </source>
</evidence>
<keyword evidence="7 12" id="KW-0479">Metal-binding</keyword>
<dbReference type="Gene3D" id="3.40.140.10">
    <property type="entry name" value="Cytidine Deaminase, domain 2"/>
    <property type="match status" value="1"/>
</dbReference>
<dbReference type="InterPro" id="IPR004794">
    <property type="entry name" value="Eubact_RibD"/>
</dbReference>
<dbReference type="InterPro" id="IPR016192">
    <property type="entry name" value="APOBEC/CMP_deaminase_Zn-bd"/>
</dbReference>
<dbReference type="InterPro" id="IPR002125">
    <property type="entry name" value="CMP_dCMP_dom"/>
</dbReference>
<keyword evidence="10 12" id="KW-0560">Oxidoreductase</keyword>
<dbReference type="Pfam" id="PF00383">
    <property type="entry name" value="dCMP_cyt_deam_1"/>
    <property type="match status" value="1"/>
</dbReference>
<dbReference type="PANTHER" id="PTHR38011">
    <property type="entry name" value="DIHYDROFOLATE REDUCTASE FAMILY PROTEIN (AFU_ORTHOLOGUE AFUA_8G06820)"/>
    <property type="match status" value="1"/>
</dbReference>
<evidence type="ECO:0000256" key="7">
    <source>
        <dbReference type="ARBA" id="ARBA00022723"/>
    </source>
</evidence>
<dbReference type="InterPro" id="IPR024072">
    <property type="entry name" value="DHFR-like_dom_sf"/>
</dbReference>
<organism evidence="14 15">
    <name type="scientific">Marinicella sediminis</name>
    <dbReference type="NCBI Taxonomy" id="1792834"/>
    <lineage>
        <taxon>Bacteria</taxon>
        <taxon>Pseudomonadati</taxon>
        <taxon>Pseudomonadota</taxon>
        <taxon>Gammaproteobacteria</taxon>
        <taxon>Lysobacterales</taxon>
        <taxon>Marinicellaceae</taxon>
        <taxon>Marinicella</taxon>
    </lineage>
</organism>
<proteinExistence type="inferred from homology"/>
<evidence type="ECO:0000256" key="2">
    <source>
        <dbReference type="ARBA" id="ARBA00004882"/>
    </source>
</evidence>
<dbReference type="InterPro" id="IPR011549">
    <property type="entry name" value="RibD_C"/>
</dbReference>
<evidence type="ECO:0000313" key="14">
    <source>
        <dbReference type="EMBL" id="MFC3193724.1"/>
    </source>
</evidence>
<dbReference type="PANTHER" id="PTHR38011:SF7">
    <property type="entry name" value="2,5-DIAMINO-6-RIBOSYLAMINO-4(3H)-PYRIMIDINONE 5'-PHOSPHATE REDUCTASE"/>
    <property type="match status" value="1"/>
</dbReference>
<dbReference type="PIRSF" id="PIRSF006769">
    <property type="entry name" value="RibD"/>
    <property type="match status" value="1"/>
</dbReference>
<name>A0ABV7JA07_9GAMM</name>
<dbReference type="Pfam" id="PF01872">
    <property type="entry name" value="RibD_C"/>
    <property type="match status" value="1"/>
</dbReference>
<comment type="caution">
    <text evidence="14">The sequence shown here is derived from an EMBL/GenBank/DDBJ whole genome shotgun (WGS) entry which is preliminary data.</text>
</comment>
<comment type="catalytic activity">
    <reaction evidence="12">
        <text>2,5-diamino-6-hydroxy-4-(5-phosphoribosylamino)-pyrimidine + H2O + H(+) = 5-amino-6-(5-phospho-D-ribosylamino)uracil + NH4(+)</text>
        <dbReference type="Rhea" id="RHEA:21868"/>
        <dbReference type="ChEBI" id="CHEBI:15377"/>
        <dbReference type="ChEBI" id="CHEBI:15378"/>
        <dbReference type="ChEBI" id="CHEBI:28938"/>
        <dbReference type="ChEBI" id="CHEBI:58453"/>
        <dbReference type="ChEBI" id="CHEBI:58614"/>
        <dbReference type="EC" id="3.5.4.26"/>
    </reaction>
</comment>
<evidence type="ECO:0000256" key="4">
    <source>
        <dbReference type="ARBA" id="ARBA00005259"/>
    </source>
</evidence>
<dbReference type="RefSeq" id="WP_077411470.1">
    <property type="nucleotide sequence ID" value="NZ_JBHRTS010000003.1"/>
</dbReference>
<dbReference type="InterPro" id="IPR016193">
    <property type="entry name" value="Cytidine_deaminase-like"/>
</dbReference>
<keyword evidence="12 14" id="KW-0378">Hydrolase</keyword>
<dbReference type="EC" id="1.1.1.193" evidence="12"/>
<dbReference type="EMBL" id="JBHRTS010000003">
    <property type="protein sequence ID" value="MFC3193724.1"/>
    <property type="molecule type" value="Genomic_DNA"/>
</dbReference>
<comment type="function">
    <text evidence="1 12">Converts 2,5-diamino-6-(ribosylamino)-4(3h)-pyrimidinone 5'-phosphate into 5-amino-6-(ribosylamino)-2,4(1h,3h)-pyrimidinedione 5'-phosphate.</text>
</comment>
<evidence type="ECO:0000256" key="9">
    <source>
        <dbReference type="ARBA" id="ARBA00022857"/>
    </source>
</evidence>
<comment type="similarity">
    <text evidence="5 12">In the C-terminal section; belongs to the HTP reductase family.</text>
</comment>
<keyword evidence="11" id="KW-0511">Multifunctional enzyme</keyword>
<comment type="similarity">
    <text evidence="4 12">In the N-terminal section; belongs to the cytidine and deoxycytidylate deaminase family.</text>
</comment>
<comment type="catalytic activity">
    <reaction evidence="12">
        <text>5-amino-6-(5-phospho-D-ribitylamino)uracil + NADP(+) = 5-amino-6-(5-phospho-D-ribosylamino)uracil + NADPH + H(+)</text>
        <dbReference type="Rhea" id="RHEA:17845"/>
        <dbReference type="ChEBI" id="CHEBI:15378"/>
        <dbReference type="ChEBI" id="CHEBI:57783"/>
        <dbReference type="ChEBI" id="CHEBI:58349"/>
        <dbReference type="ChEBI" id="CHEBI:58421"/>
        <dbReference type="ChEBI" id="CHEBI:58453"/>
        <dbReference type="EC" id="1.1.1.193"/>
    </reaction>
</comment>
<dbReference type="NCBIfam" id="TIGR00326">
    <property type="entry name" value="eubact_ribD"/>
    <property type="match status" value="1"/>
</dbReference>
<keyword evidence="9 12" id="KW-0521">NADP</keyword>
<comment type="cofactor">
    <cofactor evidence="12">
        <name>Zn(2+)</name>
        <dbReference type="ChEBI" id="CHEBI:29105"/>
    </cofactor>
    <text evidence="12">Binds 1 zinc ion.</text>
</comment>
<reference evidence="15" key="1">
    <citation type="journal article" date="2019" name="Int. J. Syst. Evol. Microbiol.">
        <title>The Global Catalogue of Microorganisms (GCM) 10K type strain sequencing project: providing services to taxonomists for standard genome sequencing and annotation.</title>
        <authorList>
            <consortium name="The Broad Institute Genomics Platform"/>
            <consortium name="The Broad Institute Genome Sequencing Center for Infectious Disease"/>
            <person name="Wu L."/>
            <person name="Ma J."/>
        </authorList>
    </citation>
    <scope>NUCLEOTIDE SEQUENCE [LARGE SCALE GENOMIC DNA]</scope>
    <source>
        <strain evidence="15">KCTC 42953</strain>
    </source>
</reference>